<organism evidence="1 2">
    <name type="scientific">Xylanibacter ruminicola</name>
    <name type="common">Prevotella ruminicola</name>
    <dbReference type="NCBI Taxonomy" id="839"/>
    <lineage>
        <taxon>Bacteria</taxon>
        <taxon>Pseudomonadati</taxon>
        <taxon>Bacteroidota</taxon>
        <taxon>Bacteroidia</taxon>
        <taxon>Bacteroidales</taxon>
        <taxon>Prevotellaceae</taxon>
        <taxon>Xylanibacter</taxon>
    </lineage>
</organism>
<dbReference type="AlphaFoldDB" id="A0A928BWK4"/>
<name>A0A928BWK4_XYLRU</name>
<accession>A0A928BWK4</accession>
<evidence type="ECO:0000313" key="2">
    <source>
        <dbReference type="Proteomes" id="UP000763088"/>
    </source>
</evidence>
<proteinExistence type="predicted"/>
<sequence>MAKIEMLEATTTERCSNNENNEISKVLQHLAPWVEKTDGEESIGSWETTMASKMMVKLLELWLTEESRQKIEKILEYYHPTDRAAMAYALVVYVMTGHKMEFKSTVAQQHYKIICQMLKDDMPQLMFANHMKYMVRRYGPKNIKH</sequence>
<comment type="caution">
    <text evidence="1">The sequence shown here is derived from an EMBL/GenBank/DDBJ whole genome shotgun (WGS) entry which is preliminary data.</text>
</comment>
<protein>
    <submittedName>
        <fullName evidence="1">Uncharacterized protein</fullName>
    </submittedName>
</protein>
<reference evidence="1" key="1">
    <citation type="submission" date="2019-04" db="EMBL/GenBank/DDBJ databases">
        <title>Evolution of Biomass-Degrading Anaerobic Consortia Revealed by Metagenomics.</title>
        <authorList>
            <person name="Peng X."/>
        </authorList>
    </citation>
    <scope>NUCLEOTIDE SEQUENCE</scope>
    <source>
        <strain evidence="1">SIG141</strain>
    </source>
</reference>
<gene>
    <name evidence="1" type="ORF">E7102_12900</name>
</gene>
<evidence type="ECO:0000313" key="1">
    <source>
        <dbReference type="EMBL" id="MBE6267340.1"/>
    </source>
</evidence>
<dbReference type="EMBL" id="SUYD01000021">
    <property type="protein sequence ID" value="MBE6267340.1"/>
    <property type="molecule type" value="Genomic_DNA"/>
</dbReference>
<dbReference type="Proteomes" id="UP000763088">
    <property type="component" value="Unassembled WGS sequence"/>
</dbReference>